<gene>
    <name evidence="2" type="ORF">M0R45_015518</name>
</gene>
<organism evidence="2 3">
    <name type="scientific">Rubus argutus</name>
    <name type="common">Southern blackberry</name>
    <dbReference type="NCBI Taxonomy" id="59490"/>
    <lineage>
        <taxon>Eukaryota</taxon>
        <taxon>Viridiplantae</taxon>
        <taxon>Streptophyta</taxon>
        <taxon>Embryophyta</taxon>
        <taxon>Tracheophyta</taxon>
        <taxon>Spermatophyta</taxon>
        <taxon>Magnoliopsida</taxon>
        <taxon>eudicotyledons</taxon>
        <taxon>Gunneridae</taxon>
        <taxon>Pentapetalae</taxon>
        <taxon>rosids</taxon>
        <taxon>fabids</taxon>
        <taxon>Rosales</taxon>
        <taxon>Rosaceae</taxon>
        <taxon>Rosoideae</taxon>
        <taxon>Rosoideae incertae sedis</taxon>
        <taxon>Rubus</taxon>
    </lineage>
</organism>
<comment type="caution">
    <text evidence="2">The sequence shown here is derived from an EMBL/GenBank/DDBJ whole genome shotgun (WGS) entry which is preliminary data.</text>
</comment>
<evidence type="ECO:0000313" key="2">
    <source>
        <dbReference type="EMBL" id="KAK9938798.1"/>
    </source>
</evidence>
<dbReference type="AlphaFoldDB" id="A0AAW1XQ13"/>
<evidence type="ECO:0000256" key="1">
    <source>
        <dbReference type="SAM" id="Phobius"/>
    </source>
</evidence>
<keyword evidence="1" id="KW-1133">Transmembrane helix</keyword>
<evidence type="ECO:0000313" key="3">
    <source>
        <dbReference type="Proteomes" id="UP001457282"/>
    </source>
</evidence>
<keyword evidence="1" id="KW-0812">Transmembrane</keyword>
<sequence length="164" mass="17590">MLGKGDRMRLLSSLWIDLGGTVGVVLVAGADWIGLTASGGWNTSALHTLSWVLPEFFRWPRGGSAVALVWLGVERNGWAGASHIHVRSVLAGCLGLGGVMVGEGRQGWGCDGSGGPAMVAAVVVLGMDQIVWVGVVLSGLNLRPWVRFWACFLLLHYIFYLIFR</sequence>
<dbReference type="EMBL" id="JBEDUW010000003">
    <property type="protein sequence ID" value="KAK9938798.1"/>
    <property type="molecule type" value="Genomic_DNA"/>
</dbReference>
<accession>A0AAW1XQ13</accession>
<keyword evidence="3" id="KW-1185">Reference proteome</keyword>
<name>A0AAW1XQ13_RUBAR</name>
<feature type="transmembrane region" description="Helical" evidence="1">
    <location>
        <begin position="114"/>
        <end position="140"/>
    </location>
</feature>
<protein>
    <submittedName>
        <fullName evidence="2">Uncharacterized protein</fullName>
    </submittedName>
</protein>
<feature type="transmembrane region" description="Helical" evidence="1">
    <location>
        <begin position="12"/>
        <end position="33"/>
    </location>
</feature>
<feature type="transmembrane region" description="Helical" evidence="1">
    <location>
        <begin position="146"/>
        <end position="163"/>
    </location>
</feature>
<keyword evidence="1" id="KW-0472">Membrane</keyword>
<reference evidence="2 3" key="1">
    <citation type="journal article" date="2023" name="G3 (Bethesda)">
        <title>A chromosome-length genome assembly and annotation of blackberry (Rubus argutus, cv. 'Hillquist').</title>
        <authorList>
            <person name="Bruna T."/>
            <person name="Aryal R."/>
            <person name="Dudchenko O."/>
            <person name="Sargent D.J."/>
            <person name="Mead D."/>
            <person name="Buti M."/>
            <person name="Cavallini A."/>
            <person name="Hytonen T."/>
            <person name="Andres J."/>
            <person name="Pham M."/>
            <person name="Weisz D."/>
            <person name="Mascagni F."/>
            <person name="Usai G."/>
            <person name="Natali L."/>
            <person name="Bassil N."/>
            <person name="Fernandez G.E."/>
            <person name="Lomsadze A."/>
            <person name="Armour M."/>
            <person name="Olukolu B."/>
            <person name="Poorten T."/>
            <person name="Britton C."/>
            <person name="Davik J."/>
            <person name="Ashrafi H."/>
            <person name="Aiden E.L."/>
            <person name="Borodovsky M."/>
            <person name="Worthington M."/>
        </authorList>
    </citation>
    <scope>NUCLEOTIDE SEQUENCE [LARGE SCALE GENOMIC DNA]</scope>
    <source>
        <strain evidence="2">PI 553951</strain>
    </source>
</reference>
<proteinExistence type="predicted"/>
<dbReference type="Proteomes" id="UP001457282">
    <property type="component" value="Unassembled WGS sequence"/>
</dbReference>